<evidence type="ECO:0008006" key="3">
    <source>
        <dbReference type="Google" id="ProtNLM"/>
    </source>
</evidence>
<dbReference type="EMBL" id="RKQK01000001">
    <property type="protein sequence ID" value="RPE71432.1"/>
    <property type="molecule type" value="Genomic_DNA"/>
</dbReference>
<dbReference type="RefSeq" id="WP_123791648.1">
    <property type="nucleotide sequence ID" value="NZ_RKQK01000001.1"/>
</dbReference>
<sequence>MTEHGFSASGPELTFPSDVAQLVRAHYDAATTILEYGSGGSTAMAAQMTGKTVFSVENAAPWHASMQAWFDENPPVSTVHLHLEKVGKTKDWGWPVNETRWRRYPLYPLSVWQRNDFQHPDLVLIDGRFRVGCFLATLLSITKPVTVLFDDYIGREDKYNLCESFAQITQTTGRMVKFDLTPTVLDPKRLLDVVTAFGKIN</sequence>
<organism evidence="1 2">
    <name type="scientific">Pacificibacter maritimus</name>
    <dbReference type="NCBI Taxonomy" id="762213"/>
    <lineage>
        <taxon>Bacteria</taxon>
        <taxon>Pseudomonadati</taxon>
        <taxon>Pseudomonadota</taxon>
        <taxon>Alphaproteobacteria</taxon>
        <taxon>Rhodobacterales</taxon>
        <taxon>Roseobacteraceae</taxon>
        <taxon>Pacificibacter</taxon>
    </lineage>
</organism>
<dbReference type="Proteomes" id="UP000269689">
    <property type="component" value="Unassembled WGS sequence"/>
</dbReference>
<gene>
    <name evidence="1" type="ORF">EDD53_0550</name>
</gene>
<protein>
    <recommendedName>
        <fullName evidence="3">Methyltransferase family protein</fullName>
    </recommendedName>
</protein>
<dbReference type="InterPro" id="IPR029063">
    <property type="entry name" value="SAM-dependent_MTases_sf"/>
</dbReference>
<comment type="caution">
    <text evidence="1">The sequence shown here is derived from an EMBL/GenBank/DDBJ whole genome shotgun (WGS) entry which is preliminary data.</text>
</comment>
<evidence type="ECO:0000313" key="2">
    <source>
        <dbReference type="Proteomes" id="UP000269689"/>
    </source>
</evidence>
<dbReference type="OrthoDB" id="7445868at2"/>
<dbReference type="AlphaFoldDB" id="A0A3N4ULF2"/>
<proteinExistence type="predicted"/>
<dbReference type="Gene3D" id="3.40.50.150">
    <property type="entry name" value="Vaccinia Virus protein VP39"/>
    <property type="match status" value="1"/>
</dbReference>
<reference evidence="1 2" key="1">
    <citation type="submission" date="2018-11" db="EMBL/GenBank/DDBJ databases">
        <title>Genomic Encyclopedia of Type Strains, Phase IV (KMG-IV): sequencing the most valuable type-strain genomes for metagenomic binning, comparative biology and taxonomic classification.</title>
        <authorList>
            <person name="Goeker M."/>
        </authorList>
    </citation>
    <scope>NUCLEOTIDE SEQUENCE [LARGE SCALE GENOMIC DNA]</scope>
    <source>
        <strain evidence="1 2">DSM 104731</strain>
    </source>
</reference>
<keyword evidence="2" id="KW-1185">Reference proteome</keyword>
<name>A0A3N4ULF2_9RHOB</name>
<accession>A0A3N4ULF2</accession>
<evidence type="ECO:0000313" key="1">
    <source>
        <dbReference type="EMBL" id="RPE71432.1"/>
    </source>
</evidence>